<evidence type="ECO:0000256" key="1">
    <source>
        <dbReference type="ARBA" id="ARBA00009477"/>
    </source>
</evidence>
<feature type="signal peptide" evidence="2">
    <location>
        <begin position="1"/>
        <end position="23"/>
    </location>
</feature>
<dbReference type="Pfam" id="PF25973">
    <property type="entry name" value="BSH_CzcB"/>
    <property type="match status" value="1"/>
</dbReference>
<protein>
    <submittedName>
        <fullName evidence="6">Efflux RND transporter periplasmic adaptor subunit</fullName>
    </submittedName>
</protein>
<dbReference type="Pfam" id="PF25989">
    <property type="entry name" value="YknX_C"/>
    <property type="match status" value="1"/>
</dbReference>
<gene>
    <name evidence="6" type="ORF">NXY30_26770</name>
</gene>
<organism evidence="6 7">
    <name type="scientific">Bacteroides faecis</name>
    <dbReference type="NCBI Taxonomy" id="674529"/>
    <lineage>
        <taxon>Bacteria</taxon>
        <taxon>Pseudomonadati</taxon>
        <taxon>Bacteroidota</taxon>
        <taxon>Bacteroidia</taxon>
        <taxon>Bacteroidales</taxon>
        <taxon>Bacteroidaceae</taxon>
        <taxon>Bacteroides</taxon>
    </lineage>
</organism>
<dbReference type="Gene3D" id="2.40.50.100">
    <property type="match status" value="1"/>
</dbReference>
<dbReference type="EMBL" id="CP103141">
    <property type="protein sequence ID" value="UVQ74499.1"/>
    <property type="molecule type" value="Genomic_DNA"/>
</dbReference>
<evidence type="ECO:0000313" key="6">
    <source>
        <dbReference type="EMBL" id="UVQ74499.1"/>
    </source>
</evidence>
<accession>A0ABY5TDS7</accession>
<keyword evidence="7" id="KW-1185">Reference proteome</keyword>
<feature type="domain" description="YknX-like C-terminal permuted SH3-like" evidence="5">
    <location>
        <begin position="284"/>
        <end position="339"/>
    </location>
</feature>
<sequence>MKRKYCYVTALLLLGLVSSCKQKVETKDSHPISVSTLEVKESLTGIAQEYSGTIQASNESTLSFSTGGTLEKIYVNQGEKVEKGTLLAVVDDTSLRNAYEAAVATRMQAEDAYARMQQLYDNNSLPEIKWTEAQSKLKQAVATEQIAKKELLNAQLYAPFSGFIADKTADVGQNVLPSTPILKLMEINRVKVKIAIPENEIGTIEIGTDVQLTVPALNGRTFEGKITEKGVDANPLSRSYDLYALVDNRNLELLPGMVCDISLETKNKQNGFIIPRHIVQIDGNNQKFVWVYAAGKASKRIISVGEMTADGVVVTRGLSEGDEIIISGQQKISEGMEVNKQQ</sequence>
<proteinExistence type="inferred from homology"/>
<dbReference type="InterPro" id="IPR058792">
    <property type="entry name" value="Beta-barrel_RND_2"/>
</dbReference>
<keyword evidence="2" id="KW-0732">Signal</keyword>
<reference evidence="6" key="1">
    <citation type="submission" date="2022-08" db="EMBL/GenBank/DDBJ databases">
        <title>Genome Sequencing of Bacteroides fragilis Group Isolates with Nanopore Technology.</title>
        <authorList>
            <person name="Tisza M.J."/>
            <person name="Smith D."/>
            <person name="Dekker J.P."/>
        </authorList>
    </citation>
    <scope>NUCLEOTIDE SEQUENCE</scope>
    <source>
        <strain evidence="6">BFG-527</strain>
    </source>
</reference>
<feature type="chain" id="PRO_5047429905" evidence="2">
    <location>
        <begin position="24"/>
        <end position="342"/>
    </location>
</feature>
<dbReference type="SUPFAM" id="SSF111369">
    <property type="entry name" value="HlyD-like secretion proteins"/>
    <property type="match status" value="1"/>
</dbReference>
<dbReference type="Gene3D" id="2.40.30.170">
    <property type="match status" value="1"/>
</dbReference>
<dbReference type="RefSeq" id="WP_258902802.1">
    <property type="nucleotide sequence ID" value="NZ_CP103141.1"/>
</dbReference>
<dbReference type="InterPro" id="IPR006143">
    <property type="entry name" value="RND_pump_MFP"/>
</dbReference>
<evidence type="ECO:0000259" key="3">
    <source>
        <dbReference type="Pfam" id="PF25954"/>
    </source>
</evidence>
<name>A0ABY5TDS7_9BACE</name>
<evidence type="ECO:0000259" key="4">
    <source>
        <dbReference type="Pfam" id="PF25973"/>
    </source>
</evidence>
<evidence type="ECO:0000256" key="2">
    <source>
        <dbReference type="SAM" id="SignalP"/>
    </source>
</evidence>
<feature type="domain" description="CusB-like beta-barrel" evidence="3">
    <location>
        <begin position="192"/>
        <end position="266"/>
    </location>
</feature>
<dbReference type="Pfam" id="PF25954">
    <property type="entry name" value="Beta-barrel_RND_2"/>
    <property type="match status" value="1"/>
</dbReference>
<dbReference type="InterPro" id="IPR058647">
    <property type="entry name" value="BSH_CzcB-like"/>
</dbReference>
<dbReference type="PANTHER" id="PTHR30469">
    <property type="entry name" value="MULTIDRUG RESISTANCE PROTEIN MDTA"/>
    <property type="match status" value="1"/>
</dbReference>
<dbReference type="Gene3D" id="2.40.420.20">
    <property type="match status" value="1"/>
</dbReference>
<comment type="similarity">
    <text evidence="1">Belongs to the membrane fusion protein (MFP) (TC 8.A.1) family.</text>
</comment>
<dbReference type="NCBIfam" id="TIGR01730">
    <property type="entry name" value="RND_mfp"/>
    <property type="match status" value="1"/>
</dbReference>
<evidence type="ECO:0000259" key="5">
    <source>
        <dbReference type="Pfam" id="PF25989"/>
    </source>
</evidence>
<dbReference type="PROSITE" id="PS51257">
    <property type="entry name" value="PROKAR_LIPOPROTEIN"/>
    <property type="match status" value="1"/>
</dbReference>
<feature type="domain" description="CzcB-like barrel-sandwich hybrid" evidence="4">
    <location>
        <begin position="66"/>
        <end position="183"/>
    </location>
</feature>
<dbReference type="Proteomes" id="UP001060104">
    <property type="component" value="Chromosome"/>
</dbReference>
<dbReference type="InterPro" id="IPR058637">
    <property type="entry name" value="YknX-like_C"/>
</dbReference>
<evidence type="ECO:0000313" key="7">
    <source>
        <dbReference type="Proteomes" id="UP001060104"/>
    </source>
</evidence>